<name>A0ABD2PUG6_9PLAT</name>
<dbReference type="InterPro" id="IPR020894">
    <property type="entry name" value="Cadherin_CS"/>
</dbReference>
<dbReference type="PROSITE" id="PS00232">
    <property type="entry name" value="CADHERIN_1"/>
    <property type="match status" value="1"/>
</dbReference>
<accession>A0ABD2PUG6</accession>
<comment type="caution">
    <text evidence="3">The sequence shown here is derived from an EMBL/GenBank/DDBJ whole genome shotgun (WGS) entry which is preliminary data.</text>
</comment>
<dbReference type="EMBL" id="JBJKFK010002988">
    <property type="protein sequence ID" value="KAL3310407.1"/>
    <property type="molecule type" value="Genomic_DNA"/>
</dbReference>
<evidence type="ECO:0008006" key="5">
    <source>
        <dbReference type="Google" id="ProtNLM"/>
    </source>
</evidence>
<keyword evidence="4" id="KW-1185">Reference proteome</keyword>
<proteinExistence type="predicted"/>
<organism evidence="3 4">
    <name type="scientific">Cichlidogyrus casuarinus</name>
    <dbReference type="NCBI Taxonomy" id="1844966"/>
    <lineage>
        <taxon>Eukaryota</taxon>
        <taxon>Metazoa</taxon>
        <taxon>Spiralia</taxon>
        <taxon>Lophotrochozoa</taxon>
        <taxon>Platyhelminthes</taxon>
        <taxon>Monogenea</taxon>
        <taxon>Monopisthocotylea</taxon>
        <taxon>Dactylogyridea</taxon>
        <taxon>Ancyrocephalidae</taxon>
        <taxon>Cichlidogyrus</taxon>
    </lineage>
</organism>
<keyword evidence="2" id="KW-0472">Membrane</keyword>
<evidence type="ECO:0000313" key="3">
    <source>
        <dbReference type="EMBL" id="KAL3310407.1"/>
    </source>
</evidence>
<comment type="subcellular location">
    <subcellularLocation>
        <location evidence="1">Membrane</location>
    </subcellularLocation>
</comment>
<dbReference type="Proteomes" id="UP001626550">
    <property type="component" value="Unassembled WGS sequence"/>
</dbReference>
<reference evidence="3 4" key="1">
    <citation type="submission" date="2024-11" db="EMBL/GenBank/DDBJ databases">
        <title>Adaptive evolution of stress response genes in parasites aligns with host niche diversity.</title>
        <authorList>
            <person name="Hahn C."/>
            <person name="Resl P."/>
        </authorList>
    </citation>
    <scope>NUCLEOTIDE SEQUENCE [LARGE SCALE GENOMIC DNA]</scope>
    <source>
        <strain evidence="3">EGGRZ-B1_66</strain>
        <tissue evidence="3">Body</tissue>
    </source>
</reference>
<evidence type="ECO:0000256" key="2">
    <source>
        <dbReference type="ARBA" id="ARBA00023136"/>
    </source>
</evidence>
<evidence type="ECO:0000256" key="1">
    <source>
        <dbReference type="ARBA" id="ARBA00004370"/>
    </source>
</evidence>
<gene>
    <name evidence="3" type="ORF">Ciccas_011031</name>
</gene>
<dbReference type="GO" id="GO:0016020">
    <property type="term" value="C:membrane"/>
    <property type="evidence" value="ECO:0007669"/>
    <property type="project" value="UniProtKB-SubCell"/>
</dbReference>
<evidence type="ECO:0000313" key="4">
    <source>
        <dbReference type="Proteomes" id="UP001626550"/>
    </source>
</evidence>
<protein>
    <recommendedName>
        <fullName evidence="5">Cadherin domain-containing protein</fullName>
    </recommendedName>
</protein>
<dbReference type="Gene3D" id="2.60.40.60">
    <property type="entry name" value="Cadherins"/>
    <property type="match status" value="1"/>
</dbReference>
<dbReference type="AlphaFoldDB" id="A0ABD2PUG6"/>
<sequence>MSLSSRRNEVKCLLKIDTAVRKDDGSVKLADVLVHVLDLNDHFPTFQLRSELRHEVNEDPESSYTLGQKREPKFLVNLPLATDPDFGLNGTVRYHLQVTVALVRAIVLICKDFQTLTNLFVTICCLCWATIDPVHQP</sequence>